<evidence type="ECO:0000256" key="1">
    <source>
        <dbReference type="ARBA" id="ARBA00004651"/>
    </source>
</evidence>
<feature type="transmembrane region" description="Helical" evidence="7">
    <location>
        <begin position="137"/>
        <end position="158"/>
    </location>
</feature>
<sequence length="418" mass="47280">MRNIFIYFASVLVLTTGGLIYNFAISYYILDVTKSPLLFSINTVIMSVGTIISLPIMGTFIDKYNRKSIIIFLEGLSCLSLILLLTYIYIYGFNIYFLFFITAIRSFIVPVVSNAFDASLTQLFNEDKIQNILGQVGTIRTTVFLLGPLIAGVIYGFVTLETMILIFLILQFISLLLNFFLVFDEYETNPIKEHEDKENIIKYVVRKNKEAFKYIEKNDVLWRIILLAMIINSVGAASFSVLPDTIMIKELSFNPYYVGIASSIMGLGSLLATLVLSRLKLNNPLKAMKMAFLVLAIVMTTFTLPVYVNMNNIYSLVYLSLIGLTMAFTFQFVSIPMMSYMQKSIDNQFKGRVFSLLNTLGNVLLPIGTLIFGALYEMKIYFSANLFSSIIVIIVASLLLNNSVIRKSKTIYNNKIQL</sequence>
<feature type="transmembrane region" description="Helical" evidence="7">
    <location>
        <begin position="353"/>
        <end position="374"/>
    </location>
</feature>
<accession>A0AAF1BM34</accession>
<keyword evidence="5 7" id="KW-1133">Transmembrane helix</keyword>
<feature type="transmembrane region" description="Helical" evidence="7">
    <location>
        <begin position="69"/>
        <end position="90"/>
    </location>
</feature>
<feature type="transmembrane region" description="Helical" evidence="7">
    <location>
        <begin position="36"/>
        <end position="57"/>
    </location>
</feature>
<dbReference type="InterPro" id="IPR036259">
    <property type="entry name" value="MFS_trans_sf"/>
</dbReference>
<evidence type="ECO:0000313" key="10">
    <source>
        <dbReference type="Proteomes" id="UP000243626"/>
    </source>
</evidence>
<gene>
    <name evidence="9" type="ORF">CJ229_006000</name>
</gene>
<dbReference type="PANTHER" id="PTHR23513:SF6">
    <property type="entry name" value="MAJOR FACILITATOR SUPERFAMILY ASSOCIATED DOMAIN-CONTAINING PROTEIN"/>
    <property type="match status" value="1"/>
</dbReference>
<dbReference type="Proteomes" id="UP000243626">
    <property type="component" value="Chromosome"/>
</dbReference>
<evidence type="ECO:0000256" key="6">
    <source>
        <dbReference type="ARBA" id="ARBA00023136"/>
    </source>
</evidence>
<evidence type="ECO:0000256" key="7">
    <source>
        <dbReference type="SAM" id="Phobius"/>
    </source>
</evidence>
<keyword evidence="2" id="KW-0813">Transport</keyword>
<feature type="transmembrane region" description="Helical" evidence="7">
    <location>
        <begin position="220"/>
        <end position="242"/>
    </location>
</feature>
<reference evidence="10" key="1">
    <citation type="submission" date="2017-09" db="EMBL/GenBank/DDBJ databases">
        <title>Bacterial strain isolated from the female urinary microbiota.</title>
        <authorList>
            <person name="Thomas-White K."/>
            <person name="Kumar N."/>
            <person name="Forster S."/>
            <person name="Putonti C."/>
            <person name="Lawley T."/>
            <person name="Wolfe A.J."/>
        </authorList>
    </citation>
    <scope>NUCLEOTIDE SEQUENCE [LARGE SCALE GENOMIC DNA]</scope>
    <source>
        <strain evidence="10">UMB0959</strain>
    </source>
</reference>
<evidence type="ECO:0000259" key="8">
    <source>
        <dbReference type="PROSITE" id="PS50850"/>
    </source>
</evidence>
<keyword evidence="6 7" id="KW-0472">Membrane</keyword>
<protein>
    <submittedName>
        <fullName evidence="9">MFS transporter</fullName>
    </submittedName>
</protein>
<feature type="domain" description="Major facilitator superfamily (MFS) profile" evidence="8">
    <location>
        <begin position="1"/>
        <end position="186"/>
    </location>
</feature>
<evidence type="ECO:0000256" key="2">
    <source>
        <dbReference type="ARBA" id="ARBA00022448"/>
    </source>
</evidence>
<evidence type="ECO:0000256" key="4">
    <source>
        <dbReference type="ARBA" id="ARBA00022692"/>
    </source>
</evidence>
<dbReference type="Gene3D" id="1.20.1250.20">
    <property type="entry name" value="MFS general substrate transporter like domains"/>
    <property type="match status" value="1"/>
</dbReference>
<dbReference type="KEGG" id="nmy:CJ229_006000"/>
<feature type="transmembrane region" description="Helical" evidence="7">
    <location>
        <begin position="164"/>
        <end position="183"/>
    </location>
</feature>
<dbReference type="CDD" id="cd06173">
    <property type="entry name" value="MFS_MefA_like"/>
    <property type="match status" value="1"/>
</dbReference>
<dbReference type="GO" id="GO:0022857">
    <property type="term" value="F:transmembrane transporter activity"/>
    <property type="evidence" value="ECO:0007669"/>
    <property type="project" value="InterPro"/>
</dbReference>
<proteinExistence type="predicted"/>
<comment type="subcellular location">
    <subcellularLocation>
        <location evidence="1">Cell membrane</location>
        <topology evidence="1">Multi-pass membrane protein</topology>
    </subcellularLocation>
</comment>
<feature type="transmembrane region" description="Helical" evidence="7">
    <location>
        <begin position="380"/>
        <end position="400"/>
    </location>
</feature>
<dbReference type="GO" id="GO:0005886">
    <property type="term" value="C:plasma membrane"/>
    <property type="evidence" value="ECO:0007669"/>
    <property type="project" value="UniProtKB-SubCell"/>
</dbReference>
<dbReference type="PROSITE" id="PS50850">
    <property type="entry name" value="MFS"/>
    <property type="match status" value="1"/>
</dbReference>
<keyword evidence="10" id="KW-1185">Reference proteome</keyword>
<dbReference type="InterPro" id="IPR020846">
    <property type="entry name" value="MFS_dom"/>
</dbReference>
<organism evidence="9 10">
    <name type="scientific">Nosocomiicoccus massiliensis</name>
    <dbReference type="NCBI Taxonomy" id="1232430"/>
    <lineage>
        <taxon>Bacteria</taxon>
        <taxon>Bacillati</taxon>
        <taxon>Bacillota</taxon>
        <taxon>Bacilli</taxon>
        <taxon>Bacillales</taxon>
        <taxon>Staphylococcaceae</taxon>
        <taxon>Nosocomiicoccus</taxon>
    </lineage>
</organism>
<keyword evidence="4 7" id="KW-0812">Transmembrane</keyword>
<dbReference type="InterPro" id="IPR011701">
    <property type="entry name" value="MFS"/>
</dbReference>
<feature type="transmembrane region" description="Helical" evidence="7">
    <location>
        <begin position="313"/>
        <end position="333"/>
    </location>
</feature>
<feature type="transmembrane region" description="Helical" evidence="7">
    <location>
        <begin position="96"/>
        <end position="116"/>
    </location>
</feature>
<dbReference type="PANTHER" id="PTHR23513">
    <property type="entry name" value="INTEGRAL MEMBRANE EFFLUX PROTEIN-RELATED"/>
    <property type="match status" value="1"/>
</dbReference>
<feature type="transmembrane region" description="Helical" evidence="7">
    <location>
        <begin position="288"/>
        <end position="307"/>
    </location>
</feature>
<evidence type="ECO:0000313" key="9">
    <source>
        <dbReference type="EMBL" id="WOS95644.1"/>
    </source>
</evidence>
<evidence type="ECO:0000256" key="3">
    <source>
        <dbReference type="ARBA" id="ARBA00022475"/>
    </source>
</evidence>
<name>A0AAF1BM34_9STAP</name>
<dbReference type="Pfam" id="PF07690">
    <property type="entry name" value="MFS_1"/>
    <property type="match status" value="1"/>
</dbReference>
<feature type="transmembrane region" description="Helical" evidence="7">
    <location>
        <begin position="254"/>
        <end position="276"/>
    </location>
</feature>
<keyword evidence="3" id="KW-1003">Cell membrane</keyword>
<dbReference type="AlphaFoldDB" id="A0AAF1BM34"/>
<dbReference type="SUPFAM" id="SSF103473">
    <property type="entry name" value="MFS general substrate transporter"/>
    <property type="match status" value="1"/>
</dbReference>
<dbReference type="EMBL" id="CP136964">
    <property type="protein sequence ID" value="WOS95644.1"/>
    <property type="molecule type" value="Genomic_DNA"/>
</dbReference>
<evidence type="ECO:0000256" key="5">
    <source>
        <dbReference type="ARBA" id="ARBA00022989"/>
    </source>
</evidence>
<feature type="transmembrane region" description="Helical" evidence="7">
    <location>
        <begin position="7"/>
        <end position="30"/>
    </location>
</feature>